<protein>
    <submittedName>
        <fullName evidence="5">DNA-binding MarR family transcriptional regulator</fullName>
    </submittedName>
</protein>
<dbReference type="Pfam" id="PF01047">
    <property type="entry name" value="MarR"/>
    <property type="match status" value="1"/>
</dbReference>
<dbReference type="SMART" id="SM00347">
    <property type="entry name" value="HTH_MARR"/>
    <property type="match status" value="1"/>
</dbReference>
<dbReference type="PRINTS" id="PR00598">
    <property type="entry name" value="HTHMARR"/>
</dbReference>
<keyword evidence="1" id="KW-0805">Transcription regulation</keyword>
<dbReference type="GO" id="GO:0003700">
    <property type="term" value="F:DNA-binding transcription factor activity"/>
    <property type="evidence" value="ECO:0007669"/>
    <property type="project" value="InterPro"/>
</dbReference>
<accession>A0A366H188</accession>
<dbReference type="PANTHER" id="PTHR42756:SF1">
    <property type="entry name" value="TRANSCRIPTIONAL REPRESSOR OF EMRAB OPERON"/>
    <property type="match status" value="1"/>
</dbReference>
<feature type="domain" description="HTH marR-type" evidence="4">
    <location>
        <begin position="1"/>
        <end position="119"/>
    </location>
</feature>
<dbReference type="OrthoDB" id="8759079at2"/>
<dbReference type="InterPro" id="IPR023187">
    <property type="entry name" value="Tscrpt_reg_MarR-type_CS"/>
</dbReference>
<dbReference type="InterPro" id="IPR036390">
    <property type="entry name" value="WH_DNA-bd_sf"/>
</dbReference>
<reference evidence="5 6" key="1">
    <citation type="submission" date="2018-06" db="EMBL/GenBank/DDBJ databases">
        <title>Genomic Encyclopedia of Type Strains, Phase IV (KMG-IV): sequencing the most valuable type-strain genomes for metagenomic binning, comparative biology and taxonomic classification.</title>
        <authorList>
            <person name="Goeker M."/>
        </authorList>
    </citation>
    <scope>NUCLEOTIDE SEQUENCE [LARGE SCALE GENOMIC DNA]</scope>
    <source>
        <strain evidence="5 6">DSM 25520</strain>
    </source>
</reference>
<keyword evidence="3" id="KW-0804">Transcription</keyword>
<keyword evidence="2 5" id="KW-0238">DNA-binding</keyword>
<evidence type="ECO:0000256" key="2">
    <source>
        <dbReference type="ARBA" id="ARBA00023125"/>
    </source>
</evidence>
<proteinExistence type="predicted"/>
<dbReference type="AlphaFoldDB" id="A0A366H188"/>
<dbReference type="EMBL" id="QNRQ01000023">
    <property type="protein sequence ID" value="RBP34986.1"/>
    <property type="molecule type" value="Genomic_DNA"/>
</dbReference>
<dbReference type="PROSITE" id="PS01117">
    <property type="entry name" value="HTH_MARR_1"/>
    <property type="match status" value="1"/>
</dbReference>
<evidence type="ECO:0000256" key="1">
    <source>
        <dbReference type="ARBA" id="ARBA00023015"/>
    </source>
</evidence>
<evidence type="ECO:0000313" key="5">
    <source>
        <dbReference type="EMBL" id="RBP34986.1"/>
    </source>
</evidence>
<name>A0A366H188_9BURK</name>
<dbReference type="InterPro" id="IPR036388">
    <property type="entry name" value="WH-like_DNA-bd_sf"/>
</dbReference>
<dbReference type="PROSITE" id="PS50995">
    <property type="entry name" value="HTH_MARR_2"/>
    <property type="match status" value="1"/>
</dbReference>
<evidence type="ECO:0000256" key="3">
    <source>
        <dbReference type="ARBA" id="ARBA00023163"/>
    </source>
</evidence>
<dbReference type="InterPro" id="IPR000835">
    <property type="entry name" value="HTH_MarR-typ"/>
</dbReference>
<dbReference type="Proteomes" id="UP000253628">
    <property type="component" value="Unassembled WGS sequence"/>
</dbReference>
<dbReference type="SUPFAM" id="SSF46785">
    <property type="entry name" value="Winged helix' DNA-binding domain"/>
    <property type="match status" value="1"/>
</dbReference>
<evidence type="ECO:0000259" key="4">
    <source>
        <dbReference type="PROSITE" id="PS50995"/>
    </source>
</evidence>
<dbReference type="PANTHER" id="PTHR42756">
    <property type="entry name" value="TRANSCRIPTIONAL REGULATOR, MARR"/>
    <property type="match status" value="1"/>
</dbReference>
<gene>
    <name evidence="5" type="ORF">DFR37_12314</name>
</gene>
<dbReference type="GO" id="GO:0003677">
    <property type="term" value="F:DNA binding"/>
    <property type="evidence" value="ECO:0007669"/>
    <property type="project" value="UniProtKB-KW"/>
</dbReference>
<organism evidence="5 6">
    <name type="scientific">Eoetvoesiella caeni</name>
    <dbReference type="NCBI Taxonomy" id="645616"/>
    <lineage>
        <taxon>Bacteria</taxon>
        <taxon>Pseudomonadati</taxon>
        <taxon>Pseudomonadota</taxon>
        <taxon>Betaproteobacteria</taxon>
        <taxon>Burkholderiales</taxon>
        <taxon>Alcaligenaceae</taxon>
        <taxon>Eoetvoesiella</taxon>
    </lineage>
</organism>
<evidence type="ECO:0000313" key="6">
    <source>
        <dbReference type="Proteomes" id="UP000253628"/>
    </source>
</evidence>
<comment type="caution">
    <text evidence="5">The sequence shown here is derived from an EMBL/GenBank/DDBJ whole genome shotgun (WGS) entry which is preliminary data.</text>
</comment>
<dbReference type="Gene3D" id="1.10.10.10">
    <property type="entry name" value="Winged helix-like DNA-binding domain superfamily/Winged helix DNA-binding domain"/>
    <property type="match status" value="1"/>
</dbReference>
<keyword evidence="6" id="KW-1185">Reference proteome</keyword>
<sequence>MERALQIRLIEHSVAFGHWMFLRVLWEHDGLSLRQLSDLAGVSSPTAFSALKAMESQGYVHRERKNDNRKVLKIYLTEKGRQLKSYLVPLAEEVNAAAIDGLSMNEVLVARKVLITIAENLALYEKKISETTNRGVPSTRELGRLLLPE</sequence>